<dbReference type="NCBIfam" id="NF004359">
    <property type="entry name" value="PRK05738.1-3"/>
    <property type="match status" value="1"/>
</dbReference>
<evidence type="ECO:0000313" key="6">
    <source>
        <dbReference type="EMBL" id="VAX31224.1"/>
    </source>
</evidence>
<dbReference type="FunFam" id="3.30.70.330:FF:000001">
    <property type="entry name" value="50S ribosomal protein L23"/>
    <property type="match status" value="1"/>
</dbReference>
<reference evidence="6" key="1">
    <citation type="submission" date="2018-06" db="EMBL/GenBank/DDBJ databases">
        <authorList>
            <person name="Zhirakovskaya E."/>
        </authorList>
    </citation>
    <scope>NUCLEOTIDE SEQUENCE</scope>
</reference>
<evidence type="ECO:0000256" key="3">
    <source>
        <dbReference type="ARBA" id="ARBA00022884"/>
    </source>
</evidence>
<protein>
    <submittedName>
        <fullName evidence="6">LSU ribosomal protein L23p (L23Ae)</fullName>
    </submittedName>
</protein>
<dbReference type="InterPro" id="IPR012677">
    <property type="entry name" value="Nucleotide-bd_a/b_plait_sf"/>
</dbReference>
<sequence>MRGSHDVLKKPIFTEKATYLKETGNKLIVEVDRKANKIEIRKAFEEVFKVKVAKVATINVRGKKKKWGRSVGRSAAMKKAVVTLGKGEKLDFIEGV</sequence>
<evidence type="ECO:0000256" key="2">
    <source>
        <dbReference type="ARBA" id="ARBA00022730"/>
    </source>
</evidence>
<dbReference type="AlphaFoldDB" id="A0A3B1D4Y8"/>
<dbReference type="Pfam" id="PF00276">
    <property type="entry name" value="Ribosomal_L23"/>
    <property type="match status" value="1"/>
</dbReference>
<keyword evidence="2" id="KW-0699">rRNA-binding</keyword>
<keyword evidence="5" id="KW-0687">Ribonucleoprotein</keyword>
<dbReference type="SUPFAM" id="SSF54189">
    <property type="entry name" value="Ribosomal proteins S24e, L23 and L15e"/>
    <property type="match status" value="1"/>
</dbReference>
<dbReference type="NCBIfam" id="NF004363">
    <property type="entry name" value="PRK05738.2-4"/>
    <property type="match status" value="1"/>
</dbReference>
<dbReference type="HAMAP" id="MF_01369_B">
    <property type="entry name" value="Ribosomal_uL23_B"/>
    <property type="match status" value="1"/>
</dbReference>
<dbReference type="GO" id="GO:0019843">
    <property type="term" value="F:rRNA binding"/>
    <property type="evidence" value="ECO:0007669"/>
    <property type="project" value="UniProtKB-KW"/>
</dbReference>
<proteinExistence type="inferred from homology"/>
<dbReference type="PANTHER" id="PTHR11620">
    <property type="entry name" value="60S RIBOSOMAL PROTEIN L23A"/>
    <property type="match status" value="1"/>
</dbReference>
<keyword evidence="3" id="KW-0694">RNA-binding</keyword>
<keyword evidence="4 6" id="KW-0689">Ribosomal protein</keyword>
<organism evidence="6">
    <name type="scientific">hydrothermal vent metagenome</name>
    <dbReference type="NCBI Taxonomy" id="652676"/>
    <lineage>
        <taxon>unclassified sequences</taxon>
        <taxon>metagenomes</taxon>
        <taxon>ecological metagenomes</taxon>
    </lineage>
</organism>
<dbReference type="EMBL" id="UOGH01000202">
    <property type="protein sequence ID" value="VAX31224.1"/>
    <property type="molecule type" value="Genomic_DNA"/>
</dbReference>
<comment type="similarity">
    <text evidence="1">Belongs to the universal ribosomal protein uL23 family.</text>
</comment>
<dbReference type="GO" id="GO:1990904">
    <property type="term" value="C:ribonucleoprotein complex"/>
    <property type="evidence" value="ECO:0007669"/>
    <property type="project" value="UniProtKB-KW"/>
</dbReference>
<evidence type="ECO:0000256" key="5">
    <source>
        <dbReference type="ARBA" id="ARBA00023274"/>
    </source>
</evidence>
<dbReference type="GO" id="GO:0003735">
    <property type="term" value="F:structural constituent of ribosome"/>
    <property type="evidence" value="ECO:0007669"/>
    <property type="project" value="InterPro"/>
</dbReference>
<dbReference type="Gene3D" id="3.30.70.330">
    <property type="match status" value="1"/>
</dbReference>
<dbReference type="GO" id="GO:0006412">
    <property type="term" value="P:translation"/>
    <property type="evidence" value="ECO:0007669"/>
    <property type="project" value="InterPro"/>
</dbReference>
<name>A0A3B1D4Y8_9ZZZZ</name>
<dbReference type="InterPro" id="IPR013025">
    <property type="entry name" value="Ribosomal_uL23-like"/>
</dbReference>
<dbReference type="GO" id="GO:0005840">
    <property type="term" value="C:ribosome"/>
    <property type="evidence" value="ECO:0007669"/>
    <property type="project" value="UniProtKB-KW"/>
</dbReference>
<accession>A0A3B1D4Y8</accession>
<dbReference type="InterPro" id="IPR012678">
    <property type="entry name" value="Ribosomal_uL23/eL15/eS24_sf"/>
</dbReference>
<evidence type="ECO:0000256" key="1">
    <source>
        <dbReference type="ARBA" id="ARBA00006700"/>
    </source>
</evidence>
<evidence type="ECO:0000256" key="4">
    <source>
        <dbReference type="ARBA" id="ARBA00022980"/>
    </source>
</evidence>
<gene>
    <name evidence="6" type="ORF">MNBD_NITROSPIRAE02-1026</name>
</gene>